<keyword evidence="1" id="KW-1133">Transmembrane helix</keyword>
<keyword evidence="1" id="KW-0812">Transmembrane</keyword>
<keyword evidence="1" id="KW-0472">Membrane</keyword>
<dbReference type="AlphaFoldDB" id="A0AAD7ZJX3"/>
<comment type="caution">
    <text evidence="2">The sequence shown here is derived from an EMBL/GenBank/DDBJ whole genome shotgun (WGS) entry which is preliminary data.</text>
</comment>
<sequence length="171" mass="19697">TTFVRMTRRKVLGLPLIEYLTRLIVEQLVIITGSLLLQRLYWMKLLDVLRLGCQDNFVLRNVCRLHVCVLNFTTMFTTLICMGCLAGLTNPIRPFVNLQGSRCRVASSVRYIVPKDSFSAVSAVEVFTVTLTRGPHKVLSSSSPFFNLDWDRLWRVCRILHIKILKKLLKK</sequence>
<dbReference type="Proteomes" id="UP001233999">
    <property type="component" value="Unassembled WGS sequence"/>
</dbReference>
<protein>
    <submittedName>
        <fullName evidence="2">Uncharacterized protein</fullName>
    </submittedName>
</protein>
<feature type="non-terminal residue" evidence="2">
    <location>
        <position position="171"/>
    </location>
</feature>
<organism evidence="2 3">
    <name type="scientific">Diploptera punctata</name>
    <name type="common">Pacific beetle cockroach</name>
    <dbReference type="NCBI Taxonomy" id="6984"/>
    <lineage>
        <taxon>Eukaryota</taxon>
        <taxon>Metazoa</taxon>
        <taxon>Ecdysozoa</taxon>
        <taxon>Arthropoda</taxon>
        <taxon>Hexapoda</taxon>
        <taxon>Insecta</taxon>
        <taxon>Pterygota</taxon>
        <taxon>Neoptera</taxon>
        <taxon>Polyneoptera</taxon>
        <taxon>Dictyoptera</taxon>
        <taxon>Blattodea</taxon>
        <taxon>Blaberoidea</taxon>
        <taxon>Blaberidae</taxon>
        <taxon>Diplopterinae</taxon>
        <taxon>Diploptera</taxon>
    </lineage>
</organism>
<gene>
    <name evidence="2" type="ORF">L9F63_003923</name>
</gene>
<feature type="transmembrane region" description="Helical" evidence="1">
    <location>
        <begin position="63"/>
        <end position="88"/>
    </location>
</feature>
<proteinExistence type="predicted"/>
<dbReference type="EMBL" id="JASPKZ010007844">
    <property type="protein sequence ID" value="KAJ9581746.1"/>
    <property type="molecule type" value="Genomic_DNA"/>
</dbReference>
<evidence type="ECO:0000313" key="3">
    <source>
        <dbReference type="Proteomes" id="UP001233999"/>
    </source>
</evidence>
<feature type="non-terminal residue" evidence="2">
    <location>
        <position position="1"/>
    </location>
</feature>
<evidence type="ECO:0000256" key="1">
    <source>
        <dbReference type="SAM" id="Phobius"/>
    </source>
</evidence>
<name>A0AAD7ZJX3_DIPPU</name>
<reference evidence="2" key="1">
    <citation type="journal article" date="2023" name="IScience">
        <title>Live-bearing cockroach genome reveals convergent evolutionary mechanisms linked to viviparity in insects and beyond.</title>
        <authorList>
            <person name="Fouks B."/>
            <person name="Harrison M.C."/>
            <person name="Mikhailova A.A."/>
            <person name="Marchal E."/>
            <person name="English S."/>
            <person name="Carruthers M."/>
            <person name="Jennings E.C."/>
            <person name="Chiamaka E.L."/>
            <person name="Frigard R.A."/>
            <person name="Pippel M."/>
            <person name="Attardo G.M."/>
            <person name="Benoit J.B."/>
            <person name="Bornberg-Bauer E."/>
            <person name="Tobe S.S."/>
        </authorList>
    </citation>
    <scope>NUCLEOTIDE SEQUENCE</scope>
    <source>
        <strain evidence="2">Stay&amp;Tobe</strain>
    </source>
</reference>
<accession>A0AAD7ZJX3</accession>
<evidence type="ECO:0000313" key="2">
    <source>
        <dbReference type="EMBL" id="KAJ9581746.1"/>
    </source>
</evidence>
<keyword evidence="3" id="KW-1185">Reference proteome</keyword>
<reference evidence="2" key="2">
    <citation type="submission" date="2023-05" db="EMBL/GenBank/DDBJ databases">
        <authorList>
            <person name="Fouks B."/>
        </authorList>
    </citation>
    <scope>NUCLEOTIDE SEQUENCE</scope>
    <source>
        <strain evidence="2">Stay&amp;Tobe</strain>
        <tissue evidence="2">Testes</tissue>
    </source>
</reference>